<dbReference type="GO" id="GO:0015937">
    <property type="term" value="P:coenzyme A biosynthetic process"/>
    <property type="evidence" value="ECO:0007669"/>
    <property type="project" value="UniProtKB-ARBA"/>
</dbReference>
<dbReference type="Pfam" id="PF04127">
    <property type="entry name" value="DFP"/>
    <property type="match status" value="1"/>
</dbReference>
<dbReference type="VEuPathDB" id="TriTrypDB:TM35_000111570"/>
<accession>A0A1X0NYS8</accession>
<keyword evidence="4" id="KW-1185">Reference proteome</keyword>
<evidence type="ECO:0000256" key="1">
    <source>
        <dbReference type="ARBA" id="ARBA00005703"/>
    </source>
</evidence>
<proteinExistence type="inferred from homology"/>
<comment type="similarity">
    <text evidence="1">Belongs to the PPC synthetase family.</text>
</comment>
<gene>
    <name evidence="3" type="ORF">TM35_000111570</name>
</gene>
<feature type="domain" description="DNA/pantothenate metabolism flavoprotein C-terminal" evidence="2">
    <location>
        <begin position="175"/>
        <end position="268"/>
    </location>
</feature>
<organism evidence="3 4">
    <name type="scientific">Trypanosoma theileri</name>
    <dbReference type="NCBI Taxonomy" id="67003"/>
    <lineage>
        <taxon>Eukaryota</taxon>
        <taxon>Discoba</taxon>
        <taxon>Euglenozoa</taxon>
        <taxon>Kinetoplastea</taxon>
        <taxon>Metakinetoplastina</taxon>
        <taxon>Trypanosomatida</taxon>
        <taxon>Trypanosomatidae</taxon>
        <taxon>Trypanosoma</taxon>
    </lineage>
</organism>
<name>A0A1X0NYS8_9TRYP</name>
<sequence length="325" mass="37021">MMADKISQFLTANMTEATQISLKEWGPKVISFVQRIIQSQEKQCNGVALVTSGGTVVPLEVHAVRYLTNFSSGGRGANFVESLVQRKWACVFLHHKDSEQPFRCHINRMSTKQLFAELAAPSRSPTLTAAMEAYEKYNDYILYIPYHTVIEYMYLLQLLTVTLSRQVECLQSVPMMLIAAAAVSDYFIPLERMSKNKISGGNGLTLQLDNVPKVLATISEEWHGSAVDIPRYLITFKLETEETAMKTKAVHNLNQYDCDVVVANMLQNYREKVLVYWGGRHREKEPMPLVKPQNSTMETLLTNVFLQQIEIDMHEMAEKKQEKDC</sequence>
<dbReference type="GO" id="GO:0003824">
    <property type="term" value="F:catalytic activity"/>
    <property type="evidence" value="ECO:0007669"/>
    <property type="project" value="UniProtKB-ARBA"/>
</dbReference>
<dbReference type="InterPro" id="IPR007085">
    <property type="entry name" value="DNA/pantothenate-metab_flavo_C"/>
</dbReference>
<dbReference type="RefSeq" id="XP_028883689.1">
    <property type="nucleotide sequence ID" value="XM_029024866.1"/>
</dbReference>
<protein>
    <submittedName>
        <fullName evidence="3">Putative mucin-like glycoprotein</fullName>
    </submittedName>
</protein>
<reference evidence="3 4" key="1">
    <citation type="submission" date="2017-03" db="EMBL/GenBank/DDBJ databases">
        <title>An alternative strategy for trypanosome survival in the mammalian bloodstream revealed through genome and transcriptome analysis of the ubiquitous bovine parasite Trypanosoma (Megatrypanum) theileri.</title>
        <authorList>
            <person name="Kelly S."/>
            <person name="Ivens A."/>
            <person name="Mott A."/>
            <person name="O'Neill E."/>
            <person name="Emms D."/>
            <person name="Macleod O."/>
            <person name="Voorheis P."/>
            <person name="Matthews J."/>
            <person name="Matthews K."/>
            <person name="Carrington M."/>
        </authorList>
    </citation>
    <scope>NUCLEOTIDE SEQUENCE [LARGE SCALE GENOMIC DNA]</scope>
    <source>
        <strain evidence="3">Edinburgh</strain>
    </source>
</reference>
<dbReference type="STRING" id="67003.A0A1X0NYS8"/>
<dbReference type="AlphaFoldDB" id="A0A1X0NYS8"/>
<dbReference type="SUPFAM" id="SSF102645">
    <property type="entry name" value="CoaB-like"/>
    <property type="match status" value="1"/>
</dbReference>
<dbReference type="InterPro" id="IPR035929">
    <property type="entry name" value="CoaB-like_sf"/>
</dbReference>
<comment type="caution">
    <text evidence="3">The sequence shown here is derived from an EMBL/GenBank/DDBJ whole genome shotgun (WGS) entry which is preliminary data.</text>
</comment>
<evidence type="ECO:0000313" key="4">
    <source>
        <dbReference type="Proteomes" id="UP000192257"/>
    </source>
</evidence>
<dbReference type="Gene3D" id="3.40.50.10300">
    <property type="entry name" value="CoaB-like"/>
    <property type="match status" value="1"/>
</dbReference>
<dbReference type="OrthoDB" id="70224at2759"/>
<dbReference type="GeneID" id="39984646"/>
<dbReference type="Proteomes" id="UP000192257">
    <property type="component" value="Unassembled WGS sequence"/>
</dbReference>
<evidence type="ECO:0000313" key="3">
    <source>
        <dbReference type="EMBL" id="ORC89623.1"/>
    </source>
</evidence>
<evidence type="ECO:0000259" key="2">
    <source>
        <dbReference type="Pfam" id="PF04127"/>
    </source>
</evidence>
<dbReference type="EMBL" id="NBCO01000011">
    <property type="protein sequence ID" value="ORC89623.1"/>
    <property type="molecule type" value="Genomic_DNA"/>
</dbReference>